<name>A0A7D5M6W4_9ARCH</name>
<proteinExistence type="predicted"/>
<reference evidence="1 2" key="1">
    <citation type="submission" date="2018-02" db="EMBL/GenBank/DDBJ databases">
        <title>Complete genome of Nitrosopumilus ureaphilus PS0.</title>
        <authorList>
            <person name="Qin W."/>
            <person name="Zheng Y."/>
            <person name="Stahl D.A."/>
        </authorList>
    </citation>
    <scope>NUCLEOTIDE SEQUENCE [LARGE SCALE GENOMIC DNA]</scope>
    <source>
        <strain evidence="1 2">PS0</strain>
    </source>
</reference>
<dbReference type="RefSeq" id="WP_179372504.1">
    <property type="nucleotide sequence ID" value="NZ_CP026995.1"/>
</dbReference>
<dbReference type="AlphaFoldDB" id="A0A7D5M6W4"/>
<dbReference type="KEGG" id="nue:C5F50_04560"/>
<dbReference type="GeneID" id="56067316"/>
<keyword evidence="2" id="KW-1185">Reference proteome</keyword>
<sequence length="233" mass="26160">MVNLNEVIATILSDLALARVQADIESIKIAETYANDPLLKNLSIPRMRLRSVSISLPVAIDKVDERKIAESKKPISRNELLQVTQNSFENTISKRKLSMSRNDSDKIKKSLGRKIILVEKELPWIMNDAVTLSNVISNEVGNKLEDVRVAEGKKLTSVELRETIDEIKLDLKRGISNLRRPPNLEVSVNTGELKNMSPKETLAGFNLTIDEDGMEWSTWESNSGVVKKQLVPE</sequence>
<evidence type="ECO:0000313" key="1">
    <source>
        <dbReference type="EMBL" id="QLH06427.1"/>
    </source>
</evidence>
<gene>
    <name evidence="1" type="ORF">C5F50_04560</name>
</gene>
<accession>A0A7D5M6W4</accession>
<dbReference type="Proteomes" id="UP000509478">
    <property type="component" value="Chromosome"/>
</dbReference>
<evidence type="ECO:0000313" key="2">
    <source>
        <dbReference type="Proteomes" id="UP000509478"/>
    </source>
</evidence>
<protein>
    <submittedName>
        <fullName evidence="1">Uncharacterized protein</fullName>
    </submittedName>
</protein>
<organism evidence="1 2">
    <name type="scientific">Nitrosopumilus ureiphilus</name>
    <dbReference type="NCBI Taxonomy" id="1470067"/>
    <lineage>
        <taxon>Archaea</taxon>
        <taxon>Nitrososphaerota</taxon>
        <taxon>Nitrososphaeria</taxon>
        <taxon>Nitrosopumilales</taxon>
        <taxon>Nitrosopumilaceae</taxon>
        <taxon>Nitrosopumilus</taxon>
    </lineage>
</organism>
<dbReference type="EMBL" id="CP026995">
    <property type="protein sequence ID" value="QLH06427.1"/>
    <property type="molecule type" value="Genomic_DNA"/>
</dbReference>